<accession>A0A016X021</accession>
<dbReference type="InterPro" id="IPR004988">
    <property type="entry name" value="DUF273"/>
</dbReference>
<dbReference type="Pfam" id="PF03314">
    <property type="entry name" value="DUF273"/>
    <property type="match status" value="1"/>
</dbReference>
<dbReference type="PANTHER" id="PTHR31562:SF7">
    <property type="entry name" value="NUCLEOTID_TRANS DOMAIN-CONTAINING PROTEIN"/>
    <property type="match status" value="1"/>
</dbReference>
<name>A0A016X021_9BILA</name>
<dbReference type="InterPro" id="IPR029044">
    <property type="entry name" value="Nucleotide-diphossugar_trans"/>
</dbReference>
<keyword evidence="3" id="KW-1185">Reference proteome</keyword>
<feature type="transmembrane region" description="Helical" evidence="1">
    <location>
        <begin position="6"/>
        <end position="23"/>
    </location>
</feature>
<reference evidence="3" key="1">
    <citation type="journal article" date="2015" name="Nat. Genet.">
        <title>The genome and transcriptome of the zoonotic hookworm Ancylostoma ceylanicum identify infection-specific gene families.</title>
        <authorList>
            <person name="Schwarz E.M."/>
            <person name="Hu Y."/>
            <person name="Antoshechkin I."/>
            <person name="Miller M.M."/>
            <person name="Sternberg P.W."/>
            <person name="Aroian R.V."/>
        </authorList>
    </citation>
    <scope>NUCLEOTIDE SEQUENCE</scope>
    <source>
        <strain evidence="3">HY135</strain>
    </source>
</reference>
<keyword evidence="1" id="KW-1133">Transmembrane helix</keyword>
<protein>
    <recommendedName>
        <fullName evidence="4">Nucleotide-diphospho-sugar transferase domain-containing protein</fullName>
    </recommendedName>
</protein>
<evidence type="ECO:0000256" key="1">
    <source>
        <dbReference type="SAM" id="Phobius"/>
    </source>
</evidence>
<dbReference type="PANTHER" id="PTHR31562">
    <property type="entry name" value="PROTEIN CBG18972"/>
    <property type="match status" value="1"/>
</dbReference>
<keyword evidence="1" id="KW-0812">Transmembrane</keyword>
<gene>
    <name evidence="2" type="primary">Acey_s0457.g1815</name>
    <name evidence="2" type="ORF">Y032_0457g1815</name>
</gene>
<comment type="caution">
    <text evidence="2">The sequence shown here is derived from an EMBL/GenBank/DDBJ whole genome shotgun (WGS) entry which is preliminary data.</text>
</comment>
<organism evidence="2 3">
    <name type="scientific">Ancylostoma ceylanicum</name>
    <dbReference type="NCBI Taxonomy" id="53326"/>
    <lineage>
        <taxon>Eukaryota</taxon>
        <taxon>Metazoa</taxon>
        <taxon>Ecdysozoa</taxon>
        <taxon>Nematoda</taxon>
        <taxon>Chromadorea</taxon>
        <taxon>Rhabditida</taxon>
        <taxon>Rhabditina</taxon>
        <taxon>Rhabditomorpha</taxon>
        <taxon>Strongyloidea</taxon>
        <taxon>Ancylostomatidae</taxon>
        <taxon>Ancylostomatinae</taxon>
        <taxon>Ancylostoma</taxon>
    </lineage>
</organism>
<dbReference type="OrthoDB" id="407658at2759"/>
<evidence type="ECO:0000313" key="2">
    <source>
        <dbReference type="EMBL" id="EYC44578.1"/>
    </source>
</evidence>
<sequence>MRSIPFPVFAAIILIYTGLLMYTRQKSEYCYSLVHGTYETHRGAQEKVKCESETKKKPRPQIGVVEVLTAEASPEFYYTAISSIACYSKIHGYTFHLIYDHEYRLQCPQDDKFFRRHCVVARMLRYYDYVLFLDADIGVVNPSK</sequence>
<proteinExistence type="predicted"/>
<keyword evidence="1" id="KW-0472">Membrane</keyword>
<dbReference type="Proteomes" id="UP000024635">
    <property type="component" value="Unassembled WGS sequence"/>
</dbReference>
<evidence type="ECO:0008006" key="4">
    <source>
        <dbReference type="Google" id="ProtNLM"/>
    </source>
</evidence>
<dbReference type="EMBL" id="JARK01000057">
    <property type="protein sequence ID" value="EYC44578.1"/>
    <property type="molecule type" value="Genomic_DNA"/>
</dbReference>
<dbReference type="AlphaFoldDB" id="A0A016X021"/>
<dbReference type="Gene3D" id="3.90.550.10">
    <property type="entry name" value="Spore Coat Polysaccharide Biosynthesis Protein SpsA, Chain A"/>
    <property type="match status" value="1"/>
</dbReference>
<evidence type="ECO:0000313" key="3">
    <source>
        <dbReference type="Proteomes" id="UP000024635"/>
    </source>
</evidence>